<dbReference type="EMBL" id="FNDX01000004">
    <property type="protein sequence ID" value="SDI27422.1"/>
    <property type="molecule type" value="Genomic_DNA"/>
</dbReference>
<dbReference type="PANTHER" id="PTHR12110:SF21">
    <property type="entry name" value="XYLOSE ISOMERASE-LIKE TIM BARREL DOMAIN-CONTAINING PROTEIN"/>
    <property type="match status" value="1"/>
</dbReference>
<feature type="domain" description="Xylose isomerase-like TIM barrel" evidence="1">
    <location>
        <begin position="26"/>
        <end position="248"/>
    </location>
</feature>
<reference evidence="3" key="1">
    <citation type="submission" date="2016-10" db="EMBL/GenBank/DDBJ databases">
        <authorList>
            <person name="Varghese N."/>
            <person name="Submissions S."/>
        </authorList>
    </citation>
    <scope>NUCLEOTIDE SEQUENCE [LARGE SCALE GENOMIC DNA]</scope>
    <source>
        <strain evidence="3">CGMCC 1.11012</strain>
    </source>
</reference>
<gene>
    <name evidence="2" type="ORF">SAMN05216192_104112</name>
</gene>
<evidence type="ECO:0000259" key="1">
    <source>
        <dbReference type="Pfam" id="PF01261"/>
    </source>
</evidence>
<dbReference type="Pfam" id="PF01261">
    <property type="entry name" value="AP_endonuc_2"/>
    <property type="match status" value="1"/>
</dbReference>
<protein>
    <submittedName>
        <fullName evidence="2">Sugar phosphate isomerase/epimerase</fullName>
    </submittedName>
</protein>
<dbReference type="STRING" id="1174501.SAMN05216192_104112"/>
<evidence type="ECO:0000313" key="2">
    <source>
        <dbReference type="EMBL" id="SDI27422.1"/>
    </source>
</evidence>
<dbReference type="GO" id="GO:0016853">
    <property type="term" value="F:isomerase activity"/>
    <property type="evidence" value="ECO:0007669"/>
    <property type="project" value="UniProtKB-KW"/>
</dbReference>
<dbReference type="RefSeq" id="WP_090712890.1">
    <property type="nucleotide sequence ID" value="NZ_CBCSKY010000004.1"/>
</dbReference>
<evidence type="ECO:0000313" key="3">
    <source>
        <dbReference type="Proteomes" id="UP000199050"/>
    </source>
</evidence>
<organism evidence="2 3">
    <name type="scientific">Paenibacillus typhae</name>
    <dbReference type="NCBI Taxonomy" id="1174501"/>
    <lineage>
        <taxon>Bacteria</taxon>
        <taxon>Bacillati</taxon>
        <taxon>Bacillota</taxon>
        <taxon>Bacilli</taxon>
        <taxon>Bacillales</taxon>
        <taxon>Paenibacillaceae</taxon>
        <taxon>Paenibacillus</taxon>
    </lineage>
</organism>
<keyword evidence="2" id="KW-0413">Isomerase</keyword>
<dbReference type="Proteomes" id="UP000199050">
    <property type="component" value="Unassembled WGS sequence"/>
</dbReference>
<accession>A0A1G8J8J5</accession>
<dbReference type="SUPFAM" id="SSF51658">
    <property type="entry name" value="Xylose isomerase-like"/>
    <property type="match status" value="1"/>
</dbReference>
<proteinExistence type="predicted"/>
<dbReference type="AlphaFoldDB" id="A0A1G8J8J5"/>
<dbReference type="Gene3D" id="3.20.20.150">
    <property type="entry name" value="Divalent-metal-dependent TIM barrel enzymes"/>
    <property type="match status" value="1"/>
</dbReference>
<keyword evidence="3" id="KW-1185">Reference proteome</keyword>
<name>A0A1G8J8J5_9BACL</name>
<sequence length="280" mass="31042">MNIPLHLGIRAHDFPGHSLPELIAKLKHYRFSHIQLAVRKSFPGSVPSLSSLSPGTAVYYGESFRQAGIKIAVLGCYVNIIDPDPGKRQQALQDFSTHLRLARDFGASLVGTETGSVGNGYTPDNFTEEAFLEVVASVKWMVAEAERFGVTVGIEAGQNHPLHSARLAKRLLELVPSNNLQIILDCANLMSPDNYRQQEAVITEALELLGDRIAVIHLKDFTVEDGKIVIVPVGQGQLHFAPILQYMKYRRPHIQGLLESTSEPFLQDSVDLLHRLYNEV</sequence>
<dbReference type="InterPro" id="IPR050312">
    <property type="entry name" value="IolE/XylAMocC-like"/>
</dbReference>
<dbReference type="OrthoDB" id="2063291at2"/>
<dbReference type="PANTHER" id="PTHR12110">
    <property type="entry name" value="HYDROXYPYRUVATE ISOMERASE"/>
    <property type="match status" value="1"/>
</dbReference>
<dbReference type="InterPro" id="IPR036237">
    <property type="entry name" value="Xyl_isomerase-like_sf"/>
</dbReference>
<dbReference type="InterPro" id="IPR013022">
    <property type="entry name" value="Xyl_isomerase-like_TIM-brl"/>
</dbReference>